<comment type="similarity">
    <text evidence="2 4">Belongs to the pyridoxal phosphate-binding protein YggS/PROSC family.</text>
</comment>
<dbReference type="Pfam" id="PF01168">
    <property type="entry name" value="Ala_racemase_N"/>
    <property type="match status" value="1"/>
</dbReference>
<dbReference type="NCBIfam" id="TIGR00044">
    <property type="entry name" value="YggS family pyridoxal phosphate-dependent enzyme"/>
    <property type="match status" value="1"/>
</dbReference>
<gene>
    <name evidence="6" type="ordered locus">Psesu_2064</name>
</gene>
<keyword evidence="7" id="KW-1185">Reference proteome</keyword>
<evidence type="ECO:0000256" key="1">
    <source>
        <dbReference type="ARBA" id="ARBA00022898"/>
    </source>
</evidence>
<comment type="cofactor">
    <cofactor evidence="3">
        <name>pyridoxal 5'-phosphate</name>
        <dbReference type="ChEBI" id="CHEBI:597326"/>
    </cofactor>
</comment>
<protein>
    <recommendedName>
        <fullName evidence="2">Pyridoxal phosphate homeostasis protein</fullName>
        <shortName evidence="2">PLP homeostasis protein</shortName>
    </recommendedName>
</protein>
<dbReference type="Gene3D" id="3.20.20.10">
    <property type="entry name" value="Alanine racemase"/>
    <property type="match status" value="1"/>
</dbReference>
<reference evidence="6 7" key="1">
    <citation type="submission" date="2011-01" db="EMBL/GenBank/DDBJ databases">
        <title>Complete sequence of Pseudoxanthomonas suwonensis 11-1.</title>
        <authorList>
            <consortium name="US DOE Joint Genome Institute"/>
            <person name="Lucas S."/>
            <person name="Copeland A."/>
            <person name="Lapidus A."/>
            <person name="Cheng J.-F."/>
            <person name="Goodwin L."/>
            <person name="Pitluck S."/>
            <person name="Teshima H."/>
            <person name="Detter J.C."/>
            <person name="Han C."/>
            <person name="Tapia R."/>
            <person name="Land M."/>
            <person name="Hauser L."/>
            <person name="Kyrpides N."/>
            <person name="Ivanova N."/>
            <person name="Ovchinnikova G."/>
            <person name="Siebers A.K."/>
            <person name="Allgaier M."/>
            <person name="Thelen M.P."/>
            <person name="Hugenholtz P."/>
            <person name="Gladden J."/>
            <person name="Woyke T."/>
        </authorList>
    </citation>
    <scope>NUCLEOTIDE SEQUENCE [LARGE SCALE GENOMIC DNA]</scope>
    <source>
        <strain evidence="7">11-1</strain>
    </source>
</reference>
<organism evidence="6 7">
    <name type="scientific">Pseudoxanthomonas suwonensis (strain 11-1)</name>
    <dbReference type="NCBI Taxonomy" id="743721"/>
    <lineage>
        <taxon>Bacteria</taxon>
        <taxon>Pseudomonadati</taxon>
        <taxon>Pseudomonadota</taxon>
        <taxon>Gammaproteobacteria</taxon>
        <taxon>Lysobacterales</taxon>
        <taxon>Lysobacteraceae</taxon>
        <taxon>Pseudoxanthomonas</taxon>
    </lineage>
</organism>
<evidence type="ECO:0000256" key="3">
    <source>
        <dbReference type="PIRSR" id="PIRSR004848-1"/>
    </source>
</evidence>
<name>E6WUB6_PSEUU</name>
<dbReference type="RefSeq" id="WP_013535728.1">
    <property type="nucleotide sequence ID" value="NC_014924.1"/>
</dbReference>
<evidence type="ECO:0000256" key="2">
    <source>
        <dbReference type="HAMAP-Rule" id="MF_02087"/>
    </source>
</evidence>
<evidence type="ECO:0000313" key="6">
    <source>
        <dbReference type="EMBL" id="ADV27900.1"/>
    </source>
</evidence>
<dbReference type="FunFam" id="3.20.20.10:FF:000018">
    <property type="entry name" value="Pyridoxal phosphate homeostasis protein"/>
    <property type="match status" value="1"/>
</dbReference>
<dbReference type="InterPro" id="IPR029066">
    <property type="entry name" value="PLP-binding_barrel"/>
</dbReference>
<proteinExistence type="inferred from homology"/>
<dbReference type="HAMAP" id="MF_02087">
    <property type="entry name" value="PLP_homeostasis"/>
    <property type="match status" value="1"/>
</dbReference>
<dbReference type="SUPFAM" id="SSF51419">
    <property type="entry name" value="PLP-binding barrel"/>
    <property type="match status" value="1"/>
</dbReference>
<feature type="modified residue" description="N6-(pyridoxal phosphate)lysine" evidence="2 3">
    <location>
        <position position="57"/>
    </location>
</feature>
<dbReference type="PANTHER" id="PTHR10146">
    <property type="entry name" value="PROLINE SYNTHETASE CO-TRANSCRIBED BACTERIAL HOMOLOG PROTEIN"/>
    <property type="match status" value="1"/>
</dbReference>
<dbReference type="PANTHER" id="PTHR10146:SF14">
    <property type="entry name" value="PYRIDOXAL PHOSPHATE HOMEOSTASIS PROTEIN"/>
    <property type="match status" value="1"/>
</dbReference>
<dbReference type="KEGG" id="psu:Psesu_2064"/>
<dbReference type="PIRSF" id="PIRSF004848">
    <property type="entry name" value="YBL036c_PLPDEIII"/>
    <property type="match status" value="1"/>
</dbReference>
<comment type="function">
    <text evidence="2">Pyridoxal 5'-phosphate (PLP)-binding protein, which is involved in PLP homeostasis.</text>
</comment>
<dbReference type="GO" id="GO:0030170">
    <property type="term" value="F:pyridoxal phosphate binding"/>
    <property type="evidence" value="ECO:0007669"/>
    <property type="project" value="UniProtKB-UniRule"/>
</dbReference>
<dbReference type="InterPro" id="IPR011078">
    <property type="entry name" value="PyrdxlP_homeostasis"/>
</dbReference>
<sequence>MQCPLGGSIAPDSPLPIPAFTVPDQAPAARLQDVLARIEAAAKAAGRPCPRLLAVSKLQPAGAVAALAAAGQRAFGENYVQEGAAKRQALDPALDAGLEWHLIGHLQSNKAAVAARTFGWVHSVDRTSVIDALAARRDPAAAPLNVLLQVNVEGEEGKGGCRPGEVEALAAAVAAQPRLALRGLMAIPVPHPDPEDRRPAFRAMKQLFDALAARHPGVDTLSMGMSDDFAVAIAEGATLVRIGTALFGPRPPR</sequence>
<evidence type="ECO:0000313" key="7">
    <source>
        <dbReference type="Proteomes" id="UP000008632"/>
    </source>
</evidence>
<feature type="domain" description="Alanine racemase N-terminal" evidence="5">
    <location>
        <begin position="32"/>
        <end position="251"/>
    </location>
</feature>
<accession>E6WUB6</accession>
<evidence type="ECO:0000259" key="5">
    <source>
        <dbReference type="Pfam" id="PF01168"/>
    </source>
</evidence>
<dbReference type="AlphaFoldDB" id="E6WUB6"/>
<dbReference type="InterPro" id="IPR001608">
    <property type="entry name" value="Ala_racemase_N"/>
</dbReference>
<evidence type="ECO:0000256" key="4">
    <source>
        <dbReference type="RuleBase" id="RU004514"/>
    </source>
</evidence>
<dbReference type="EMBL" id="CP002446">
    <property type="protein sequence ID" value="ADV27900.1"/>
    <property type="molecule type" value="Genomic_DNA"/>
</dbReference>
<keyword evidence="1 2" id="KW-0663">Pyridoxal phosphate</keyword>
<dbReference type="Proteomes" id="UP000008632">
    <property type="component" value="Chromosome"/>
</dbReference>
<dbReference type="eggNOG" id="COG0325">
    <property type="taxonomic scope" value="Bacteria"/>
</dbReference>
<dbReference type="HOGENOM" id="CLU_059988_0_1_6"/>
<dbReference type="STRING" id="743721.Psesu_2064"/>